<reference evidence="3 4" key="1">
    <citation type="journal article" date="2021" name="Commun. Biol.">
        <title>The genome of Shorea leprosula (Dipterocarpaceae) highlights the ecological relevance of drought in aseasonal tropical rainforests.</title>
        <authorList>
            <person name="Ng K.K.S."/>
            <person name="Kobayashi M.J."/>
            <person name="Fawcett J.A."/>
            <person name="Hatakeyama M."/>
            <person name="Paape T."/>
            <person name="Ng C.H."/>
            <person name="Ang C.C."/>
            <person name="Tnah L.H."/>
            <person name="Lee C.T."/>
            <person name="Nishiyama T."/>
            <person name="Sese J."/>
            <person name="O'Brien M.J."/>
            <person name="Copetti D."/>
            <person name="Mohd Noor M.I."/>
            <person name="Ong R.C."/>
            <person name="Putra M."/>
            <person name="Sireger I.Z."/>
            <person name="Indrioko S."/>
            <person name="Kosugi Y."/>
            <person name="Izuno A."/>
            <person name="Isagi Y."/>
            <person name="Lee S.L."/>
            <person name="Shimizu K.K."/>
        </authorList>
    </citation>
    <scope>NUCLEOTIDE SEQUENCE [LARGE SCALE GENOMIC DNA]</scope>
    <source>
        <strain evidence="3">214</strain>
    </source>
</reference>
<sequence>MMADAKLGLPDQLFSSNPSFQHSSGDASGANVEEKRLLGLLDVTKDHSASDSSLPLSPQWLYAKSADAKMFATGASSVPEIQAPNSLPHGASTHSNLKDSWRSDGSQDKKEWRRPASGVEGNRRWREEERETSSLGRRDRRKEDRRGDLSSSRDASENRPLSSDRWHDVNSRSSGHESRRDSKWSSRWGPEEKEKDSQNEKKTDAWKENTHTDKQSLVSGSRTAAENENDSRDKWRPRHRLEIHAAGSASQRNAPGFGLGRGRGEGSNIRFAPGRGGSNVTGEGPSVSVIGSILTGKNNTGGAYFYPRAKLLDIYRKQKTVSNFDAAPDMMDHAAPITQTDAIEPLAFVPPGAEEEAVLGDIWKGKITSSDVSHNLLGDMNGGSNPSFRDAENSSVHWEEEMVASWEKVAVDNNCQESGAETLDVSDLEIAMAQETNTLEEEKQRCPSAIGMPVTDSLVLDRKNGSLRNDIDELNFFDNQQVADLKFLKHSNVAVTKSASPFEVANQLPGDSSSLFDFQLLQPTPNSDQLILKGNNEACTLGSLIPPEDLSLCYLDPQGVIQGPYLGIDIITWFEQGYFGTDLPVRLADAPEGSAFQELGEVMPHLKINGRPLSNNNSVTSLQPTDAAQAHAYDLKRSVVLSDQQQNSSGFVSASANHNYRSEHQHPEDQSFSIAAPEEDIIFPGRLGSGISNHLNPNSDFSSSLLNPVRHSFLQNEFSRTIMPSHHHDDLHPFGKLMSEQRGSSALRHSQSSIMASSISDRGHFHDPLLNRDAMFAGQSSVSTVAEQPSLPETWSDEYIRNGLPNSNINLGTAGSLPISHREQDYGFDLAQHLMLQKLQQDPIRQQNHLSPNLFPHLTGLGINLMQSNNPNLQPSVHSSPDVEHLLELQFQQQQQQQLRQNQMKLLQQQHQQQSQAQQLLLEQMLQRQMLDPGYGQPKIDHVRDNLLDQAQLRINLLHEMQQSAHASRHLDPSVEQIIKAKIAQNALRGQQTDLLDLISQAKHENMLHAEQQLCLQQEQLQAQQLSAALRQQFGMEVERDFPGPWSVEEPARFIRNSSGHHQAESVGFNASDLYQQRLLSHHEQFGQPKQNHVLQEQQQPAFFDPSSRAFERSVSVPASAPGINLDSINTLKISEGQLCIPSSDKLVSFSSGNPSFVQQVSGDFYVSHQDAIGSYCDENYGQLENSWIGKGMQNSEWQRKESEVIVTSAESGVWASAGGVDENSRTALMNLLQQKLDIRSEETSEIDYQHSVPSPRGQGTFWPVSEPHPSHVPFHHFLNQEVSVNNTFFQGPQNCNSSALLQEHLFRVPMSKEVNHVGNTEKLPPQSNSDRFAKEQLLLFGSQDSSSTTLVDASLLNKSAVDRELAEVDGKEDKNELKGMIGKMRSVSGFEDNLVEQAGGAVDSRQLPINSHNRQNSLSSDGMNGGVYGYEIGLKSLGEDNSADRLPSTLPEKIDNTLRNCPPMPQISSHDVFTDAYYETPIKLKTPTNLASSDEGNQEAAGNPAASRTAEAQASGGRDVRCRRTSSCNDTAVSEASFMDVLKKPVQHGADAAYGPAWESSDGGGSQAGRSGKKKGKKGRHIDPALLGFKVTSNRILMGEIQRLED</sequence>
<accession>A0AAV5KNU7</accession>
<dbReference type="PROSITE" id="PS50829">
    <property type="entry name" value="GYF"/>
    <property type="match status" value="1"/>
</dbReference>
<organism evidence="3 4">
    <name type="scientific">Rubroshorea leprosula</name>
    <dbReference type="NCBI Taxonomy" id="152421"/>
    <lineage>
        <taxon>Eukaryota</taxon>
        <taxon>Viridiplantae</taxon>
        <taxon>Streptophyta</taxon>
        <taxon>Embryophyta</taxon>
        <taxon>Tracheophyta</taxon>
        <taxon>Spermatophyta</taxon>
        <taxon>Magnoliopsida</taxon>
        <taxon>eudicotyledons</taxon>
        <taxon>Gunneridae</taxon>
        <taxon>Pentapetalae</taxon>
        <taxon>rosids</taxon>
        <taxon>malvids</taxon>
        <taxon>Malvales</taxon>
        <taxon>Dipterocarpaceae</taxon>
        <taxon>Rubroshorea</taxon>
    </lineage>
</organism>
<feature type="domain" description="GYF" evidence="2">
    <location>
        <begin position="549"/>
        <end position="600"/>
    </location>
</feature>
<evidence type="ECO:0000256" key="1">
    <source>
        <dbReference type="SAM" id="MobiDB-lite"/>
    </source>
</evidence>
<evidence type="ECO:0000259" key="2">
    <source>
        <dbReference type="PROSITE" id="PS50829"/>
    </source>
</evidence>
<gene>
    <name evidence="3" type="ORF">SLEP1_g35476</name>
</gene>
<feature type="compositionally biased region" description="Polar residues" evidence="1">
    <location>
        <begin position="13"/>
        <end position="26"/>
    </location>
</feature>
<name>A0AAV5KNU7_9ROSI</name>
<dbReference type="CDD" id="cd00072">
    <property type="entry name" value="GYF"/>
    <property type="match status" value="1"/>
</dbReference>
<comment type="caution">
    <text evidence="3">The sequence shown here is derived from an EMBL/GenBank/DDBJ whole genome shotgun (WGS) entry which is preliminary data.</text>
</comment>
<dbReference type="Pfam" id="PF02213">
    <property type="entry name" value="GYF"/>
    <property type="match status" value="1"/>
</dbReference>
<dbReference type="PANTHER" id="PTHR46992">
    <property type="entry name" value="GYF DOMAIN-CONTAINING PROTEIN"/>
    <property type="match status" value="1"/>
</dbReference>
<dbReference type="PANTHER" id="PTHR46992:SF1">
    <property type="entry name" value="GYF DOMAIN-CONTAINING PROTEIN"/>
    <property type="match status" value="1"/>
</dbReference>
<feature type="compositionally biased region" description="Basic residues" evidence="1">
    <location>
        <begin position="1572"/>
        <end position="1581"/>
    </location>
</feature>
<dbReference type="SMART" id="SM00444">
    <property type="entry name" value="GYF"/>
    <property type="match status" value="1"/>
</dbReference>
<feature type="region of interest" description="Disordered" evidence="1">
    <location>
        <begin position="1489"/>
        <end position="1526"/>
    </location>
</feature>
<feature type="region of interest" description="Disordered" evidence="1">
    <location>
        <begin position="1"/>
        <end position="31"/>
    </location>
</feature>
<feature type="compositionally biased region" description="Basic and acidic residues" evidence="1">
    <location>
        <begin position="154"/>
        <end position="214"/>
    </location>
</feature>
<dbReference type="InterPro" id="IPR003169">
    <property type="entry name" value="GYF"/>
</dbReference>
<dbReference type="SUPFAM" id="SSF55277">
    <property type="entry name" value="GYF domain"/>
    <property type="match status" value="1"/>
</dbReference>
<feature type="compositionally biased region" description="Basic and acidic residues" evidence="1">
    <location>
        <begin position="121"/>
        <end position="132"/>
    </location>
</feature>
<dbReference type="Gene3D" id="3.30.1490.40">
    <property type="match status" value="1"/>
</dbReference>
<dbReference type="InterPro" id="IPR035445">
    <property type="entry name" value="GYF-like_dom_sf"/>
</dbReference>
<feature type="compositionally biased region" description="Polar residues" evidence="1">
    <location>
        <begin position="215"/>
        <end position="226"/>
    </location>
</feature>
<dbReference type="Proteomes" id="UP001054252">
    <property type="component" value="Unassembled WGS sequence"/>
</dbReference>
<keyword evidence="4" id="KW-1185">Reference proteome</keyword>
<feature type="compositionally biased region" description="Basic and acidic residues" evidence="1">
    <location>
        <begin position="96"/>
        <end position="114"/>
    </location>
</feature>
<dbReference type="EMBL" id="BPVZ01000071">
    <property type="protein sequence ID" value="GKV26123.1"/>
    <property type="molecule type" value="Genomic_DNA"/>
</dbReference>
<evidence type="ECO:0000313" key="4">
    <source>
        <dbReference type="Proteomes" id="UP001054252"/>
    </source>
</evidence>
<feature type="region of interest" description="Disordered" evidence="1">
    <location>
        <begin position="1554"/>
        <end position="1584"/>
    </location>
</feature>
<evidence type="ECO:0000313" key="3">
    <source>
        <dbReference type="EMBL" id="GKV26123.1"/>
    </source>
</evidence>
<protein>
    <recommendedName>
        <fullName evidence="2">GYF domain-containing protein</fullName>
    </recommendedName>
</protein>
<proteinExistence type="predicted"/>
<feature type="region of interest" description="Disordered" evidence="1">
    <location>
        <begin position="80"/>
        <end position="236"/>
    </location>
</feature>